<evidence type="ECO:0000313" key="1">
    <source>
        <dbReference type="EMBL" id="EQB43522.1"/>
    </source>
</evidence>
<organism evidence="1 2">
    <name type="scientific">Colletotrichum gloeosporioides (strain Cg-14)</name>
    <name type="common">Anthracnose fungus</name>
    <name type="synonym">Glomerella cingulata</name>
    <dbReference type="NCBI Taxonomy" id="1237896"/>
    <lineage>
        <taxon>Eukaryota</taxon>
        <taxon>Fungi</taxon>
        <taxon>Dikarya</taxon>
        <taxon>Ascomycota</taxon>
        <taxon>Pezizomycotina</taxon>
        <taxon>Sordariomycetes</taxon>
        <taxon>Hypocreomycetidae</taxon>
        <taxon>Glomerellales</taxon>
        <taxon>Glomerellaceae</taxon>
        <taxon>Colletotrichum</taxon>
        <taxon>Colletotrichum gloeosporioides species complex</taxon>
    </lineage>
</organism>
<dbReference type="Proteomes" id="UP000015530">
    <property type="component" value="Unassembled WGS sequence"/>
</dbReference>
<name>T0JK25_COLGC</name>
<dbReference type="EMBL" id="AMYD01004257">
    <property type="protein sequence ID" value="EQB43522.1"/>
    <property type="molecule type" value="Genomic_DNA"/>
</dbReference>
<accession>T0JK25</accession>
<dbReference type="HOGENOM" id="CLU_2399533_0_0_1"/>
<reference evidence="2" key="1">
    <citation type="journal article" date="2013" name="Mol. Plant Microbe Interact.">
        <title>Global aspects of pacC regulation of pathogenicity genes in Colletotrichum gloeosporioides as revealed by transcriptome analysis.</title>
        <authorList>
            <person name="Alkan N."/>
            <person name="Meng X."/>
            <person name="Friedlander G."/>
            <person name="Reuveni E."/>
            <person name="Sukno S."/>
            <person name="Sherman A."/>
            <person name="Thon M."/>
            <person name="Fluhr R."/>
            <person name="Prusky D."/>
        </authorList>
    </citation>
    <scope>NUCLEOTIDE SEQUENCE [LARGE SCALE GENOMIC DNA]</scope>
    <source>
        <strain evidence="2">Cg-14</strain>
    </source>
</reference>
<proteinExistence type="predicted"/>
<dbReference type="AlphaFoldDB" id="T0JK25"/>
<protein>
    <submittedName>
        <fullName evidence="1">Uncharacterized protein</fullName>
    </submittedName>
</protein>
<gene>
    <name evidence="1" type="ORF">CGLO_17811</name>
</gene>
<sequence>MSRKYAGQVLPTDVSEMRGFAAGNRPVVITISKAAELEQLYSIQAEIEKLEKQQFDVHMPINEQAQKARDNENEDTVLHVGSVYDERNGELWV</sequence>
<comment type="caution">
    <text evidence="1">The sequence shown here is derived from an EMBL/GenBank/DDBJ whole genome shotgun (WGS) entry which is preliminary data.</text>
</comment>
<evidence type="ECO:0000313" key="2">
    <source>
        <dbReference type="Proteomes" id="UP000015530"/>
    </source>
</evidence>